<keyword evidence="2" id="KW-1185">Reference proteome</keyword>
<dbReference type="OrthoDB" id="7053590at2"/>
<gene>
    <name evidence="1" type="ORF">Verru16b_01246</name>
</gene>
<dbReference type="KEGG" id="obg:Verru16b_01246"/>
<organism evidence="1 2">
    <name type="scientific">Lacunisphaera limnophila</name>
    <dbReference type="NCBI Taxonomy" id="1838286"/>
    <lineage>
        <taxon>Bacteria</taxon>
        <taxon>Pseudomonadati</taxon>
        <taxon>Verrucomicrobiota</taxon>
        <taxon>Opitutia</taxon>
        <taxon>Opitutales</taxon>
        <taxon>Opitutaceae</taxon>
        <taxon>Lacunisphaera</taxon>
    </lineage>
</organism>
<evidence type="ECO:0000313" key="1">
    <source>
        <dbReference type="EMBL" id="AOS44185.1"/>
    </source>
</evidence>
<sequence>MLTPPRLLTLFLLILIPVVPGRAQWIDGFDGPKIEGWFTMTGDGAAQATLVPQDGFARLTIDATADQHGVWYTLIKRDVSAGLDLAKLRDPVYELRVEARVRSSHAPRRVNFMLNTQRTTDYHEHLREYDLAEPNTWYVISMTTRNFDAGPGDSVFVQLCATDFGPDHYEVDIDYYRADVVRRDEAAPDLGEPLAYHPPVPPVATFSHHAPVTHDSVISTDFPDVNFNDWRVREPAGPARVLTVNGTQWIVLRWDVAAFRGLQADGGGVLELTTSSLALGGRYQAAMGRDLGEEFGKIHVIEILGGDPAWDQETVTYQSLLQGRAYADVFNTQMIIDLELADQPGAPAFFTLPRPVLQRLLDGQSKGLLIRPLGALSGTIYASENPAGHGPVLHFNARKK</sequence>
<name>A0A1D8ATF6_9BACT</name>
<protein>
    <submittedName>
        <fullName evidence="1">Uncharacterized protein</fullName>
    </submittedName>
</protein>
<reference evidence="1 2" key="1">
    <citation type="submission" date="2016-06" db="EMBL/GenBank/DDBJ databases">
        <title>Three novel species with peptidoglycan cell walls form the new genus Lacunisphaera gen. nov. in the family Opitutaceae of the verrucomicrobial subdivision 4.</title>
        <authorList>
            <person name="Rast P."/>
            <person name="Gloeckner I."/>
            <person name="Jogler M."/>
            <person name="Boedeker C."/>
            <person name="Jeske O."/>
            <person name="Wiegand S."/>
            <person name="Reinhardt R."/>
            <person name="Schumann P."/>
            <person name="Rohde M."/>
            <person name="Spring S."/>
            <person name="Gloeckner F.O."/>
            <person name="Jogler C."/>
        </authorList>
    </citation>
    <scope>NUCLEOTIDE SEQUENCE [LARGE SCALE GENOMIC DNA]</scope>
    <source>
        <strain evidence="1 2">IG16b</strain>
    </source>
</reference>
<dbReference type="Proteomes" id="UP000095228">
    <property type="component" value="Chromosome"/>
</dbReference>
<accession>A0A1D8ATF6</accession>
<dbReference type="RefSeq" id="WP_099093263.1">
    <property type="nucleotide sequence ID" value="NZ_CP016094.1"/>
</dbReference>
<proteinExistence type="predicted"/>
<dbReference type="EMBL" id="CP016094">
    <property type="protein sequence ID" value="AOS44185.1"/>
    <property type="molecule type" value="Genomic_DNA"/>
</dbReference>
<evidence type="ECO:0000313" key="2">
    <source>
        <dbReference type="Proteomes" id="UP000095228"/>
    </source>
</evidence>
<dbReference type="AlphaFoldDB" id="A0A1D8ATF6"/>